<protein>
    <submittedName>
        <fullName evidence="1">Uncharacterized protein</fullName>
    </submittedName>
</protein>
<evidence type="ECO:0000313" key="1">
    <source>
        <dbReference type="EMBL" id="CAD8128501.1"/>
    </source>
</evidence>
<name>A0A8S1RJ03_9CILI</name>
<dbReference type="Proteomes" id="UP000692954">
    <property type="component" value="Unassembled WGS sequence"/>
</dbReference>
<organism evidence="1 2">
    <name type="scientific">Paramecium sonneborni</name>
    <dbReference type="NCBI Taxonomy" id="65129"/>
    <lineage>
        <taxon>Eukaryota</taxon>
        <taxon>Sar</taxon>
        <taxon>Alveolata</taxon>
        <taxon>Ciliophora</taxon>
        <taxon>Intramacronucleata</taxon>
        <taxon>Oligohymenophorea</taxon>
        <taxon>Peniculida</taxon>
        <taxon>Parameciidae</taxon>
        <taxon>Paramecium</taxon>
    </lineage>
</organism>
<sequence>MKKTFQIFLTIVRVMRRIEQKILNYQKPMKQNNQGILLTIKLNTNKIIY</sequence>
<comment type="caution">
    <text evidence="1">The sequence shown here is derived from an EMBL/GenBank/DDBJ whole genome shotgun (WGS) entry which is preliminary data.</text>
</comment>
<gene>
    <name evidence="1" type="ORF">PSON_ATCC_30995.1.T1900002</name>
</gene>
<evidence type="ECO:0000313" key="2">
    <source>
        <dbReference type="Proteomes" id="UP000692954"/>
    </source>
</evidence>
<reference evidence="1" key="1">
    <citation type="submission" date="2021-01" db="EMBL/GenBank/DDBJ databases">
        <authorList>
            <consortium name="Genoscope - CEA"/>
            <person name="William W."/>
        </authorList>
    </citation>
    <scope>NUCLEOTIDE SEQUENCE</scope>
</reference>
<accession>A0A8S1RJ03</accession>
<dbReference type="AlphaFoldDB" id="A0A8S1RJ03"/>
<proteinExistence type="predicted"/>
<keyword evidence="2" id="KW-1185">Reference proteome</keyword>
<dbReference type="EMBL" id="CAJJDN010000190">
    <property type="protein sequence ID" value="CAD8128501.1"/>
    <property type="molecule type" value="Genomic_DNA"/>
</dbReference>